<proteinExistence type="predicted"/>
<feature type="compositionally biased region" description="Polar residues" evidence="1">
    <location>
        <begin position="406"/>
        <end position="417"/>
    </location>
</feature>
<dbReference type="AlphaFoldDB" id="A0A8H7P0G4"/>
<feature type="region of interest" description="Disordered" evidence="1">
    <location>
        <begin position="298"/>
        <end position="561"/>
    </location>
</feature>
<feature type="compositionally biased region" description="Polar residues" evidence="1">
    <location>
        <begin position="433"/>
        <end position="446"/>
    </location>
</feature>
<feature type="compositionally biased region" description="Basic residues" evidence="1">
    <location>
        <begin position="195"/>
        <end position="204"/>
    </location>
</feature>
<comment type="caution">
    <text evidence="2">The sequence shown here is derived from an EMBL/GenBank/DDBJ whole genome shotgun (WGS) entry which is preliminary data.</text>
</comment>
<feature type="compositionally biased region" description="Basic and acidic residues" evidence="1">
    <location>
        <begin position="512"/>
        <end position="521"/>
    </location>
</feature>
<sequence length="795" mass="86199">MSGTMTPPSQVLDDCDASRMLISPPPEETLRFTRARSTPLSSKQPPFGSSFLANPPTSTAPPASKRKRQISPTSAHKTHDAAGISEIEDSEAVHVNTTPNHKALPHLASLTLDPSSSHSPRRSSPKKQMSVQSPHASNPNADFVALSPKRQHEFGSVARRRSVTPLPPYEPPRERFTPPREVFRSPPPRSPAPRSSKRKPKHKLTLLIKKEPPDIDLSQPPPPASPTDDPLLLSGPPRHIKPHHTATQGSRATPPLASTSPIRDEDSLFAFDAPSGGADTTMSDDFSIVPAFNLDGAVDDGFSSSEDELEDFDQTGEYTGKFRMLAVPTKEDPPNSHTRERMEAWGRPISPFPRIIDLVNDPPSPSERKSASQPPMQDDPIAAPAVVDIAENPFIEVHSPPREAQLSGNTTLDTSFDSAPDTESEDRSHAEQEQVSSRELSTSTVLGSAEPDGGPQGESPLSEAATAVMGGVSPKHKHDVLPAPQWSPLSDKTQSEDGDEDDDDEDDDDEAFVDRELSREPEAEDDEQVSPDTTWTDIVGETEVALQGDYDVESSDDDLEELDSGVIQVTSDDPLAAARAAAILKMHNYDCIPRSKASSRRQSQISIESLSSRRHSQLGIDAMLRSARRRSALESGISKNSPRKERRRTFGGFVGDEVVIPGSPNISLPELLKEPAPPAEHIKAAAFSRLAAQPQLFATPTKTQLALAASSRAAPEANDKGALPSTWCKADWKLLDSCFTDERLSLGETRGLSGNSLAPVDDVDVECVADRFMQLLDGARKFDRFVSAVSLYASY</sequence>
<protein>
    <submittedName>
        <fullName evidence="2">Uncharacterized protein</fullName>
    </submittedName>
</protein>
<feature type="compositionally biased region" description="Polar residues" evidence="1">
    <location>
        <begin position="35"/>
        <end position="44"/>
    </location>
</feature>
<feature type="compositionally biased region" description="Polar residues" evidence="1">
    <location>
        <begin position="245"/>
        <end position="261"/>
    </location>
</feature>
<organism evidence="2 3">
    <name type="scientific">Rhodonia placenta</name>
    <dbReference type="NCBI Taxonomy" id="104341"/>
    <lineage>
        <taxon>Eukaryota</taxon>
        <taxon>Fungi</taxon>
        <taxon>Dikarya</taxon>
        <taxon>Basidiomycota</taxon>
        <taxon>Agaricomycotina</taxon>
        <taxon>Agaricomycetes</taxon>
        <taxon>Polyporales</taxon>
        <taxon>Adustoporiaceae</taxon>
        <taxon>Rhodonia</taxon>
    </lineage>
</organism>
<dbReference type="EMBL" id="JADOXO010000132">
    <property type="protein sequence ID" value="KAF9812441.1"/>
    <property type="molecule type" value="Genomic_DNA"/>
</dbReference>
<evidence type="ECO:0000313" key="3">
    <source>
        <dbReference type="Proteomes" id="UP000639403"/>
    </source>
</evidence>
<reference evidence="2" key="2">
    <citation type="journal article" name="Front. Microbiol.">
        <title>Degradative Capacity of Two Strains of Rhodonia placenta: From Phenotype to Genotype.</title>
        <authorList>
            <person name="Kolle M."/>
            <person name="Horta M.A.C."/>
            <person name="Nowrousian M."/>
            <person name="Ohm R.A."/>
            <person name="Benz J.P."/>
            <person name="Pilgard A."/>
        </authorList>
    </citation>
    <scope>NUCLEOTIDE SEQUENCE</scope>
    <source>
        <strain evidence="2">FPRL280</strain>
    </source>
</reference>
<feature type="compositionally biased region" description="Acidic residues" evidence="1">
    <location>
        <begin position="496"/>
        <end position="511"/>
    </location>
</feature>
<dbReference type="Proteomes" id="UP000639403">
    <property type="component" value="Unassembled WGS sequence"/>
</dbReference>
<gene>
    <name evidence="2" type="ORF">IEO21_06203</name>
</gene>
<feature type="region of interest" description="Disordered" evidence="1">
    <location>
        <begin position="1"/>
        <end position="284"/>
    </location>
</feature>
<evidence type="ECO:0000313" key="2">
    <source>
        <dbReference type="EMBL" id="KAF9812441.1"/>
    </source>
</evidence>
<evidence type="ECO:0000256" key="1">
    <source>
        <dbReference type="SAM" id="MobiDB-lite"/>
    </source>
</evidence>
<feature type="compositionally biased region" description="Basic and acidic residues" evidence="1">
    <location>
        <begin position="171"/>
        <end position="183"/>
    </location>
</feature>
<feature type="compositionally biased region" description="Acidic residues" evidence="1">
    <location>
        <begin position="550"/>
        <end position="561"/>
    </location>
</feature>
<feature type="compositionally biased region" description="Polar residues" evidence="1">
    <location>
        <begin position="126"/>
        <end position="140"/>
    </location>
</feature>
<reference evidence="2" key="1">
    <citation type="submission" date="2020-11" db="EMBL/GenBank/DDBJ databases">
        <authorList>
            <person name="Koelle M."/>
            <person name="Horta M.A.C."/>
            <person name="Nowrousian M."/>
            <person name="Ohm R.A."/>
            <person name="Benz P."/>
            <person name="Pilgard A."/>
        </authorList>
    </citation>
    <scope>NUCLEOTIDE SEQUENCE</scope>
    <source>
        <strain evidence="2">FPRL280</strain>
    </source>
</reference>
<feature type="compositionally biased region" description="Acidic residues" evidence="1">
    <location>
        <begin position="305"/>
        <end position="314"/>
    </location>
</feature>
<name>A0A8H7P0G4_9APHY</name>
<feature type="compositionally biased region" description="Basic and acidic residues" evidence="1">
    <location>
        <begin position="329"/>
        <end position="344"/>
    </location>
</feature>
<accession>A0A8H7P0G4</accession>